<protein>
    <recommendedName>
        <fullName evidence="4">DUF4044 domain-containing protein</fullName>
    </recommendedName>
</protein>
<keyword evidence="1" id="KW-0472">Membrane</keyword>
<feature type="transmembrane region" description="Helical" evidence="1">
    <location>
        <begin position="21"/>
        <end position="43"/>
    </location>
</feature>
<keyword evidence="1" id="KW-0812">Transmembrane</keyword>
<name>A7VYM9_9FIRM</name>
<accession>A7VYM9</accession>
<evidence type="ECO:0000256" key="1">
    <source>
        <dbReference type="SAM" id="Phobius"/>
    </source>
</evidence>
<proteinExistence type="predicted"/>
<gene>
    <name evidence="2" type="ORF">CLOLEP_03707</name>
</gene>
<evidence type="ECO:0000313" key="2">
    <source>
        <dbReference type="EMBL" id="EDO59657.1"/>
    </source>
</evidence>
<dbReference type="Proteomes" id="UP000003490">
    <property type="component" value="Unassembled WGS sequence"/>
</dbReference>
<sequence length="48" mass="5273">MANKKNRPVPPKKEKTEKRVIWVRVMAILLALLLAGSVLGVIFTTAAV</sequence>
<dbReference type="AlphaFoldDB" id="A7VYM9"/>
<keyword evidence="1" id="KW-1133">Transmembrane helix</keyword>
<dbReference type="HOGENOM" id="CLU_3151300_0_0_9"/>
<evidence type="ECO:0008006" key="4">
    <source>
        <dbReference type="Google" id="ProtNLM"/>
    </source>
</evidence>
<organism evidence="2 3">
    <name type="scientific">[Clostridium] leptum DSM 753</name>
    <dbReference type="NCBI Taxonomy" id="428125"/>
    <lineage>
        <taxon>Bacteria</taxon>
        <taxon>Bacillati</taxon>
        <taxon>Bacillota</taxon>
        <taxon>Clostridia</taxon>
        <taxon>Eubacteriales</taxon>
        <taxon>Oscillospiraceae</taxon>
        <taxon>Oscillospiraceae incertae sedis</taxon>
    </lineage>
</organism>
<evidence type="ECO:0000313" key="3">
    <source>
        <dbReference type="Proteomes" id="UP000003490"/>
    </source>
</evidence>
<reference evidence="2 3" key="2">
    <citation type="submission" date="2007-08" db="EMBL/GenBank/DDBJ databases">
        <authorList>
            <person name="Fulton L."/>
            <person name="Clifton S."/>
            <person name="Fulton B."/>
            <person name="Xu J."/>
            <person name="Minx P."/>
            <person name="Pepin K.H."/>
            <person name="Johnson M."/>
            <person name="Thiruvilangam P."/>
            <person name="Bhonagiri V."/>
            <person name="Nash W.E."/>
            <person name="Wang C."/>
            <person name="Mardis E.R."/>
            <person name="Wilson R.K."/>
        </authorList>
    </citation>
    <scope>NUCLEOTIDE SEQUENCE [LARGE SCALE GENOMIC DNA]</scope>
    <source>
        <strain evidence="2 3">DSM 753</strain>
    </source>
</reference>
<reference evidence="2 3" key="1">
    <citation type="submission" date="2007-08" db="EMBL/GenBank/DDBJ databases">
        <title>Draft genome sequence of Clostridium leptum (DSM 753).</title>
        <authorList>
            <person name="Sudarsanam P."/>
            <person name="Ley R."/>
            <person name="Guruge J."/>
            <person name="Turnbaugh P.J."/>
            <person name="Mahowald M."/>
            <person name="Liep D."/>
            <person name="Gordon J."/>
        </authorList>
    </citation>
    <scope>NUCLEOTIDE SEQUENCE [LARGE SCALE GENOMIC DNA]</scope>
    <source>
        <strain evidence="2 3">DSM 753</strain>
    </source>
</reference>
<dbReference type="EMBL" id="ABCB02000021">
    <property type="protein sequence ID" value="EDO59657.1"/>
    <property type="molecule type" value="Genomic_DNA"/>
</dbReference>
<comment type="caution">
    <text evidence="2">The sequence shown here is derived from an EMBL/GenBank/DDBJ whole genome shotgun (WGS) entry which is preliminary data.</text>
</comment>